<feature type="binding site" evidence="9">
    <location>
        <position position="20"/>
    </location>
    <ligand>
        <name>substrate</name>
    </ligand>
</feature>
<keyword evidence="6 9" id="KW-0823">Tryptophan catabolism</keyword>
<reference evidence="10 11" key="1">
    <citation type="submission" date="2017-07" db="EMBL/GenBank/DDBJ databases">
        <title>Virgibacillus sp. LM2416.</title>
        <authorList>
            <person name="Tak E.J."/>
            <person name="Bae J.-W."/>
        </authorList>
    </citation>
    <scope>NUCLEOTIDE SEQUENCE [LARGE SCALE GENOMIC DNA]</scope>
    <source>
        <strain evidence="10 11">LM2416</strain>
    </source>
</reference>
<accession>A0A220TZL9</accession>
<dbReference type="UniPathway" id="UPA00333">
    <property type="reaction ID" value="UER00454"/>
</dbReference>
<evidence type="ECO:0000256" key="1">
    <source>
        <dbReference type="ARBA" id="ARBA00002204"/>
    </source>
</evidence>
<evidence type="ECO:0000313" key="10">
    <source>
        <dbReference type="EMBL" id="ASK61111.1"/>
    </source>
</evidence>
<evidence type="ECO:0000256" key="6">
    <source>
        <dbReference type="ARBA" id="ARBA00023079"/>
    </source>
</evidence>
<dbReference type="GO" id="GO:0019441">
    <property type="term" value="P:L-tryptophan catabolic process to kynurenine"/>
    <property type="evidence" value="ECO:0007669"/>
    <property type="project" value="UniProtKB-UniRule"/>
</dbReference>
<comment type="similarity">
    <text evidence="9">Belongs to the Cyclase 1 superfamily. KynB family.</text>
</comment>
<evidence type="ECO:0000256" key="5">
    <source>
        <dbReference type="ARBA" id="ARBA00022833"/>
    </source>
</evidence>
<organism evidence="10 11">
    <name type="scientific">Virgibacillus phasianinus</name>
    <dbReference type="NCBI Taxonomy" id="2017483"/>
    <lineage>
        <taxon>Bacteria</taxon>
        <taxon>Bacillati</taxon>
        <taxon>Bacillota</taxon>
        <taxon>Bacilli</taxon>
        <taxon>Bacillales</taxon>
        <taxon>Bacillaceae</taxon>
        <taxon>Virgibacillus</taxon>
    </lineage>
</organism>
<dbReference type="GO" id="GO:0008270">
    <property type="term" value="F:zinc ion binding"/>
    <property type="evidence" value="ECO:0007669"/>
    <property type="project" value="UniProtKB-UniRule"/>
</dbReference>
<keyword evidence="5 9" id="KW-0862">Zinc</keyword>
<feature type="binding site" evidence="9">
    <location>
        <position position="56"/>
    </location>
    <ligand>
        <name>Zn(2+)</name>
        <dbReference type="ChEBI" id="CHEBI:29105"/>
        <label>2</label>
    </ligand>
</feature>
<feature type="binding site" evidence="9">
    <location>
        <position position="161"/>
    </location>
    <ligand>
        <name>Zn(2+)</name>
        <dbReference type="ChEBI" id="CHEBI:29105"/>
        <label>2</label>
    </ligand>
</feature>
<comment type="function">
    <text evidence="1 9">Catalyzes the hydrolysis of N-formyl-L-kynurenine to L-kynurenine, the second step in the kynurenine pathway of tryptophan degradation.</text>
</comment>
<dbReference type="SUPFAM" id="SSF102198">
    <property type="entry name" value="Putative cyclase"/>
    <property type="match status" value="1"/>
</dbReference>
<feature type="active site" description="Proton donor/acceptor" evidence="9">
    <location>
        <position position="60"/>
    </location>
</feature>
<dbReference type="HAMAP" id="MF_01969">
    <property type="entry name" value="KynB"/>
    <property type="match status" value="1"/>
</dbReference>
<comment type="subunit">
    <text evidence="2 9">Homodimer.</text>
</comment>
<evidence type="ECO:0000256" key="4">
    <source>
        <dbReference type="ARBA" id="ARBA00022801"/>
    </source>
</evidence>
<feature type="binding site" evidence="9">
    <location>
        <position position="54"/>
    </location>
    <ligand>
        <name>Zn(2+)</name>
        <dbReference type="ChEBI" id="CHEBI:29105"/>
        <label>1</label>
    </ligand>
</feature>
<keyword evidence="11" id="KW-1185">Reference proteome</keyword>
<comment type="pathway">
    <text evidence="8 9">Amino-acid degradation; L-tryptophan degradation via kynurenine pathway; L-kynurenine from L-tryptophan: step 2/2.</text>
</comment>
<comment type="cofactor">
    <cofactor evidence="9">
        <name>Zn(2+)</name>
        <dbReference type="ChEBI" id="CHEBI:29105"/>
    </cofactor>
    <text evidence="9">Binds 2 zinc ions per subunit.</text>
</comment>
<feature type="binding site" evidence="9">
    <location>
        <position position="56"/>
    </location>
    <ligand>
        <name>Zn(2+)</name>
        <dbReference type="ChEBI" id="CHEBI:29105"/>
        <label>1</label>
    </ligand>
</feature>
<evidence type="ECO:0000256" key="3">
    <source>
        <dbReference type="ARBA" id="ARBA00022723"/>
    </source>
</evidence>
<dbReference type="EMBL" id="CP022315">
    <property type="protein sequence ID" value="ASK61111.1"/>
    <property type="molecule type" value="Genomic_DNA"/>
</dbReference>
<dbReference type="InterPro" id="IPR007325">
    <property type="entry name" value="KFase/CYL"/>
</dbReference>
<dbReference type="KEGG" id="vil:CFK37_02330"/>
<proteinExistence type="inferred from homology"/>
<sequence length="215" mass="23781">MMTNEWIDVSQPLTNDMAHWPEDTPFSYSLTIAKQDSGSVNIGQITTSVHTGTHIDAPFHFDNDGKRIDELDVNLYVGEAIVLDVGNVQEITVETLGNFSFDGVTRVLLKTSLPNDHTRFPEQIPNLDPRIADFLAEKGIKLIGVDMPSVDALDSKELPTHHALYTNGIHILENLMLDNVEQGNYELIALPLAIKGADGSPVRAVLRKKTETDHN</sequence>
<dbReference type="FunFam" id="3.50.30.50:FF:000001">
    <property type="entry name" value="Kynurenine formamidase"/>
    <property type="match status" value="1"/>
</dbReference>
<dbReference type="EC" id="3.5.1.9" evidence="9"/>
<dbReference type="Pfam" id="PF04199">
    <property type="entry name" value="Cyclase"/>
    <property type="match status" value="1"/>
</dbReference>
<feature type="binding site" evidence="9">
    <location>
        <position position="173"/>
    </location>
    <ligand>
        <name>Zn(2+)</name>
        <dbReference type="ChEBI" id="CHEBI:29105"/>
        <label>1</label>
    </ligand>
</feature>
<evidence type="ECO:0000256" key="7">
    <source>
        <dbReference type="ARBA" id="ARBA00048496"/>
    </source>
</evidence>
<evidence type="ECO:0000256" key="9">
    <source>
        <dbReference type="HAMAP-Rule" id="MF_01969"/>
    </source>
</evidence>
<dbReference type="PANTHER" id="PTHR31118:SF32">
    <property type="entry name" value="KYNURENINE FORMAMIDASE"/>
    <property type="match status" value="1"/>
</dbReference>
<evidence type="ECO:0000256" key="2">
    <source>
        <dbReference type="ARBA" id="ARBA00011738"/>
    </source>
</evidence>
<dbReference type="InterPro" id="IPR017484">
    <property type="entry name" value="Kynurenine_formamidase_bac"/>
</dbReference>
<dbReference type="Proteomes" id="UP000198312">
    <property type="component" value="Chromosome"/>
</dbReference>
<dbReference type="AlphaFoldDB" id="A0A220TZL9"/>
<keyword evidence="4 9" id="KW-0378">Hydrolase</keyword>
<protein>
    <recommendedName>
        <fullName evidence="9">Kynurenine formamidase</fullName>
        <shortName evidence="9">KFA</shortName>
        <shortName evidence="9">KFase</shortName>
        <ecNumber evidence="9">3.5.1.9</ecNumber>
    </recommendedName>
    <alternativeName>
        <fullName evidence="9">Arylformamidase</fullName>
    </alternativeName>
    <alternativeName>
        <fullName evidence="9">N-formylkynurenine formamidase</fullName>
        <shortName evidence="9">FKF</shortName>
    </alternativeName>
</protein>
<evidence type="ECO:0000256" key="8">
    <source>
        <dbReference type="ARBA" id="ARBA00060547"/>
    </source>
</evidence>
<dbReference type="InterPro" id="IPR037175">
    <property type="entry name" value="KFase_sf"/>
</dbReference>
<dbReference type="Gene3D" id="3.50.30.50">
    <property type="entry name" value="Putative cyclase"/>
    <property type="match status" value="1"/>
</dbReference>
<dbReference type="GO" id="GO:0004328">
    <property type="term" value="F:formamidase activity"/>
    <property type="evidence" value="ECO:0007669"/>
    <property type="project" value="InterPro"/>
</dbReference>
<dbReference type="NCBIfam" id="TIGR03035">
    <property type="entry name" value="trp_arylform"/>
    <property type="match status" value="1"/>
</dbReference>
<name>A0A220TZL9_9BACI</name>
<feature type="binding site" evidence="9">
    <location>
        <position position="50"/>
    </location>
    <ligand>
        <name>Zn(2+)</name>
        <dbReference type="ChEBI" id="CHEBI:29105"/>
        <label>1</label>
    </ligand>
</feature>
<comment type="catalytic activity">
    <reaction evidence="7 9">
        <text>N-formyl-L-kynurenine + H2O = L-kynurenine + formate + H(+)</text>
        <dbReference type="Rhea" id="RHEA:13009"/>
        <dbReference type="ChEBI" id="CHEBI:15377"/>
        <dbReference type="ChEBI" id="CHEBI:15378"/>
        <dbReference type="ChEBI" id="CHEBI:15740"/>
        <dbReference type="ChEBI" id="CHEBI:57959"/>
        <dbReference type="ChEBI" id="CHEBI:58629"/>
        <dbReference type="EC" id="3.5.1.9"/>
    </reaction>
</comment>
<keyword evidence="3 9" id="KW-0479">Metal-binding</keyword>
<dbReference type="OrthoDB" id="9796085at2"/>
<gene>
    <name evidence="9 10" type="primary">kynB</name>
    <name evidence="10" type="ORF">CFK37_02330</name>
</gene>
<feature type="binding site" evidence="9">
    <location>
        <position position="173"/>
    </location>
    <ligand>
        <name>Zn(2+)</name>
        <dbReference type="ChEBI" id="CHEBI:29105"/>
        <label>2</label>
    </ligand>
</feature>
<evidence type="ECO:0000313" key="11">
    <source>
        <dbReference type="Proteomes" id="UP000198312"/>
    </source>
</evidence>
<dbReference type="GO" id="GO:0004061">
    <property type="term" value="F:arylformamidase activity"/>
    <property type="evidence" value="ECO:0007669"/>
    <property type="project" value="UniProtKB-UniRule"/>
</dbReference>
<dbReference type="PANTHER" id="PTHR31118">
    <property type="entry name" value="CYCLASE-LIKE PROTEIN 2"/>
    <property type="match status" value="1"/>
</dbReference>